<proteinExistence type="predicted"/>
<organism evidence="3 4">
    <name type="scientific">Marasmiellus scandens</name>
    <dbReference type="NCBI Taxonomy" id="2682957"/>
    <lineage>
        <taxon>Eukaryota</taxon>
        <taxon>Fungi</taxon>
        <taxon>Dikarya</taxon>
        <taxon>Basidiomycota</taxon>
        <taxon>Agaricomycotina</taxon>
        <taxon>Agaricomycetes</taxon>
        <taxon>Agaricomycetidae</taxon>
        <taxon>Agaricales</taxon>
        <taxon>Marasmiineae</taxon>
        <taxon>Omphalotaceae</taxon>
        <taxon>Marasmiellus</taxon>
    </lineage>
</organism>
<protein>
    <submittedName>
        <fullName evidence="3">Uncharacterized protein</fullName>
    </submittedName>
</protein>
<evidence type="ECO:0000313" key="3">
    <source>
        <dbReference type="EMBL" id="KAK7445729.1"/>
    </source>
</evidence>
<dbReference type="Proteomes" id="UP001498398">
    <property type="component" value="Unassembled WGS sequence"/>
</dbReference>
<name>A0ABR1J2X9_9AGAR</name>
<accession>A0ABR1J2X9</accession>
<feature type="region of interest" description="Disordered" evidence="2">
    <location>
        <begin position="122"/>
        <end position="141"/>
    </location>
</feature>
<gene>
    <name evidence="3" type="ORF">VKT23_014724</name>
</gene>
<dbReference type="EMBL" id="JBANRG010000046">
    <property type="protein sequence ID" value="KAK7445729.1"/>
    <property type="molecule type" value="Genomic_DNA"/>
</dbReference>
<sequence>MASEPSFLSSQPDIPSYSLLPEVTVHIEDILPSTSSSSSNSSQLRQSSSPNDNSAFRTDWQQTLRKMDRSLVETYEKRKEREMVHLLTQKLRRIQQEQEDEERSRRALQQLYERLGKMRLGIQEEMGKSQNIEMTDDNERS</sequence>
<evidence type="ECO:0000256" key="1">
    <source>
        <dbReference type="SAM" id="Coils"/>
    </source>
</evidence>
<keyword evidence="1" id="KW-0175">Coiled coil</keyword>
<feature type="compositionally biased region" description="Low complexity" evidence="2">
    <location>
        <begin position="31"/>
        <end position="51"/>
    </location>
</feature>
<feature type="coiled-coil region" evidence="1">
    <location>
        <begin position="77"/>
        <end position="114"/>
    </location>
</feature>
<evidence type="ECO:0000256" key="2">
    <source>
        <dbReference type="SAM" id="MobiDB-lite"/>
    </source>
</evidence>
<keyword evidence="4" id="KW-1185">Reference proteome</keyword>
<reference evidence="3 4" key="1">
    <citation type="submission" date="2024-01" db="EMBL/GenBank/DDBJ databases">
        <title>A draft genome for the cacao thread blight pathogen Marasmiellus scandens.</title>
        <authorList>
            <person name="Baruah I.K."/>
            <person name="Leung J."/>
            <person name="Bukari Y."/>
            <person name="Amoako-Attah I."/>
            <person name="Meinhardt L.W."/>
            <person name="Bailey B.A."/>
            <person name="Cohen S.P."/>
        </authorList>
    </citation>
    <scope>NUCLEOTIDE SEQUENCE [LARGE SCALE GENOMIC DNA]</scope>
    <source>
        <strain evidence="3 4">GH-19</strain>
    </source>
</reference>
<comment type="caution">
    <text evidence="3">The sequence shown here is derived from an EMBL/GenBank/DDBJ whole genome shotgun (WGS) entry which is preliminary data.</text>
</comment>
<feature type="compositionally biased region" description="Polar residues" evidence="2">
    <location>
        <begin position="52"/>
        <end position="61"/>
    </location>
</feature>
<feature type="region of interest" description="Disordered" evidence="2">
    <location>
        <begin position="31"/>
        <end position="61"/>
    </location>
</feature>
<evidence type="ECO:0000313" key="4">
    <source>
        <dbReference type="Proteomes" id="UP001498398"/>
    </source>
</evidence>